<proteinExistence type="predicted"/>
<reference evidence="2 3" key="1">
    <citation type="journal article" date="2019" name="Commun. Biol.">
        <title>The bagworm genome reveals a unique fibroin gene that provides high tensile strength.</title>
        <authorList>
            <person name="Kono N."/>
            <person name="Nakamura H."/>
            <person name="Ohtoshi R."/>
            <person name="Tomita M."/>
            <person name="Numata K."/>
            <person name="Arakawa K."/>
        </authorList>
    </citation>
    <scope>NUCLEOTIDE SEQUENCE [LARGE SCALE GENOMIC DNA]</scope>
</reference>
<keyword evidence="3" id="KW-1185">Reference proteome</keyword>
<name>A0A4C1XTV1_EUMVA</name>
<evidence type="ECO:0000256" key="1">
    <source>
        <dbReference type="SAM" id="MobiDB-lite"/>
    </source>
</evidence>
<feature type="compositionally biased region" description="Polar residues" evidence="1">
    <location>
        <begin position="204"/>
        <end position="214"/>
    </location>
</feature>
<evidence type="ECO:0000313" key="2">
    <source>
        <dbReference type="EMBL" id="GBP66432.1"/>
    </source>
</evidence>
<sequence length="234" mass="25768">MESRIENGAGISIESETGTRIENKTGVENECAVKRVTRIGIETRPMEITIDRYKRKNQSFCIRAAAAAGMNYKGKSPKKQVQNNNTCHDNFLWEGKPLRNVTRYGASLSGSPFSHAYGGGGQAPRLHSDPALAVFRQTFLYSVLTYTLTAEDDPGNIAESSKESIVCWFGSLLRLSTEPSTKLLDGLVQSVESPVDPRPGRSPDLNQSVLFTGEQSKKSVSKGNRKNLNYGKEY</sequence>
<dbReference type="EMBL" id="BGZK01000956">
    <property type="protein sequence ID" value="GBP66432.1"/>
    <property type="molecule type" value="Genomic_DNA"/>
</dbReference>
<comment type="caution">
    <text evidence="2">The sequence shown here is derived from an EMBL/GenBank/DDBJ whole genome shotgun (WGS) entry which is preliminary data.</text>
</comment>
<feature type="region of interest" description="Disordered" evidence="1">
    <location>
        <begin position="192"/>
        <end position="234"/>
    </location>
</feature>
<protein>
    <submittedName>
        <fullName evidence="2">Uncharacterized protein</fullName>
    </submittedName>
</protein>
<gene>
    <name evidence="2" type="ORF">EVAR_88766_1</name>
</gene>
<dbReference type="AlphaFoldDB" id="A0A4C1XTV1"/>
<evidence type="ECO:0000313" key="3">
    <source>
        <dbReference type="Proteomes" id="UP000299102"/>
    </source>
</evidence>
<organism evidence="2 3">
    <name type="scientific">Eumeta variegata</name>
    <name type="common">Bagworm moth</name>
    <name type="synonym">Eumeta japonica</name>
    <dbReference type="NCBI Taxonomy" id="151549"/>
    <lineage>
        <taxon>Eukaryota</taxon>
        <taxon>Metazoa</taxon>
        <taxon>Ecdysozoa</taxon>
        <taxon>Arthropoda</taxon>
        <taxon>Hexapoda</taxon>
        <taxon>Insecta</taxon>
        <taxon>Pterygota</taxon>
        <taxon>Neoptera</taxon>
        <taxon>Endopterygota</taxon>
        <taxon>Lepidoptera</taxon>
        <taxon>Glossata</taxon>
        <taxon>Ditrysia</taxon>
        <taxon>Tineoidea</taxon>
        <taxon>Psychidae</taxon>
        <taxon>Oiketicinae</taxon>
        <taxon>Eumeta</taxon>
    </lineage>
</organism>
<dbReference type="Proteomes" id="UP000299102">
    <property type="component" value="Unassembled WGS sequence"/>
</dbReference>
<accession>A0A4C1XTV1</accession>